<sequence>MVSRAAAPAATPAPDGAEKRAATTPSDGRVPPAVATLDEAGRIEDASPGFGAILGADAGDVRGTDLAAWMVLEDGARWAAAFARWRREGGEGFAAECRFQGGAVRARLGATALAGHPVVVAERMAAICFRSVFEAAPGACLVLAPDDFRVLGASDAYLAAAGTTRPAVLGRPVFDLVPGGLPEPLAAALRASLGRVARGGTGEEMPPQRWPAGARGAEPSGERAWSWLNLPVLDEAGRVSCIIHRSEDVTERERDRLRLTQALRLQRVAERTARLGGWEAALGSGLVTWSAEACAILDLAPGHVSTLREALLFVTPESRAGLRATARACIRNGTSFASEFEVATARGWRKWIRLVAEAERDEAGRVATLSGALQNVSERRAAEEANRRLSERLAVRVGSLADAFLTLDGGFRITYANATAREVLGLGPEDPLGRSLLDCAGFGGSGPIGIRLQAAAREQRTARFEEFLRESGRWLDVHASPAEGGMTVTLHDVTERRREREKLRLLEACVARMDDMVVITDAGPDGEGLRIVFVNDAFERRTGHARADVLGRPLAVLQGPRTQAAEVARIRGAVAAGRPVRAEMINHTRAGEAFWVELDLQPVADRGGAITHWVAVSREITERRRIQTRLEEQAALLDQVGDGIVVRRIDGTVSYMNQAAERLHGWRREDWLGRPAARLPPEEAGGGDPVASVLADGAWTGQLVQRRRDGTSLVVEARWTLMRHADGSPRAILAVSTDITARLELEARLRQSQRLEAVGQLTGGVAHDFNNLLTVILGNAEILMESLEAGELREMAEMTMSAAERGAALTSRLLSFSRRQALDPKVVEVNALLSQLGAMLRRTIGEQVELRLRPAPDLWCALIDPPQLESAVLNLCLNARDAMPAGGRVTIATRNLDLDPAEAAAERARGGGDDLAPGRYVVVEVVDTGAGMPPEVVSRAFEPFFTTKEVGQGSGLGLSMVYGFMKQSGGHVSINSVPGLGTAIRLFVPSTHARPAALLAPAEARDAGGWERILLVEDDPLVRDHVAAQLREMGYRVALVGDAAEALGALRGGTFDLLFTDVVMPGGMNGLDLAGEARRLHPGLRVLLTSGYTDSALSRHGAPEPGVRLLRKPYRRRDLADAVRRAIERPRGDAAG</sequence>
<gene>
    <name evidence="15" type="ORF">EAH89_07480</name>
</gene>
<dbReference type="InterPro" id="IPR003661">
    <property type="entry name" value="HisK_dim/P_dom"/>
</dbReference>
<dbReference type="SMART" id="SM00091">
    <property type="entry name" value="PAS"/>
    <property type="match status" value="5"/>
</dbReference>
<keyword evidence="6" id="KW-0418">Kinase</keyword>
<dbReference type="Gene3D" id="3.30.450.20">
    <property type="entry name" value="PAS domain"/>
    <property type="match status" value="5"/>
</dbReference>
<dbReference type="CDD" id="cd00130">
    <property type="entry name" value="PAS"/>
    <property type="match status" value="3"/>
</dbReference>
<evidence type="ECO:0000259" key="11">
    <source>
        <dbReference type="PROSITE" id="PS50109"/>
    </source>
</evidence>
<dbReference type="InterPro" id="IPR036890">
    <property type="entry name" value="HATPase_C_sf"/>
</dbReference>
<dbReference type="Pfam" id="PF00512">
    <property type="entry name" value="HisKA"/>
    <property type="match status" value="1"/>
</dbReference>
<comment type="caution">
    <text evidence="15">The sequence shown here is derived from an EMBL/GenBank/DDBJ whole genome shotgun (WGS) entry which is preliminary data.</text>
</comment>
<dbReference type="SUPFAM" id="SSF55874">
    <property type="entry name" value="ATPase domain of HSP90 chaperone/DNA topoisomerase II/histidine kinase"/>
    <property type="match status" value="1"/>
</dbReference>
<keyword evidence="7" id="KW-0067">ATP-binding</keyword>
<dbReference type="Pfam" id="PF13426">
    <property type="entry name" value="PAS_9"/>
    <property type="match status" value="1"/>
</dbReference>
<feature type="region of interest" description="Disordered" evidence="10">
    <location>
        <begin position="1"/>
        <end position="33"/>
    </location>
</feature>
<organism evidence="15 16">
    <name type="scientific">Muricoccus nepalensis</name>
    <dbReference type="NCBI Taxonomy" id="1854500"/>
    <lineage>
        <taxon>Bacteria</taxon>
        <taxon>Pseudomonadati</taxon>
        <taxon>Pseudomonadota</taxon>
        <taxon>Alphaproteobacteria</taxon>
        <taxon>Acetobacterales</taxon>
        <taxon>Roseomonadaceae</taxon>
        <taxon>Muricoccus</taxon>
    </lineage>
</organism>
<dbReference type="PROSITE" id="PS50112">
    <property type="entry name" value="PAS"/>
    <property type="match status" value="3"/>
</dbReference>
<evidence type="ECO:0000256" key="3">
    <source>
        <dbReference type="ARBA" id="ARBA00022553"/>
    </source>
</evidence>
<keyword evidence="4" id="KW-0808">Transferase</keyword>
<dbReference type="EC" id="2.7.13.3" evidence="2"/>
<feature type="domain" description="Histidine kinase" evidence="11">
    <location>
        <begin position="764"/>
        <end position="992"/>
    </location>
</feature>
<dbReference type="AlphaFoldDB" id="A0A502GBF4"/>
<keyword evidence="5" id="KW-0547">Nucleotide-binding</keyword>
<dbReference type="Proteomes" id="UP000317078">
    <property type="component" value="Unassembled WGS sequence"/>
</dbReference>
<feature type="domain" description="PAC" evidence="14">
    <location>
        <begin position="697"/>
        <end position="751"/>
    </location>
</feature>
<evidence type="ECO:0000256" key="10">
    <source>
        <dbReference type="SAM" id="MobiDB-lite"/>
    </source>
</evidence>
<keyword evidence="16" id="KW-1185">Reference proteome</keyword>
<dbReference type="InterPro" id="IPR001789">
    <property type="entry name" value="Sig_transdc_resp-reg_receiver"/>
</dbReference>
<dbReference type="GO" id="GO:0000155">
    <property type="term" value="F:phosphorelay sensor kinase activity"/>
    <property type="evidence" value="ECO:0007669"/>
    <property type="project" value="InterPro"/>
</dbReference>
<feature type="compositionally biased region" description="Low complexity" evidence="10">
    <location>
        <begin position="1"/>
        <end position="14"/>
    </location>
</feature>
<keyword evidence="3 9" id="KW-0597">Phosphoprotein</keyword>
<dbReference type="PROSITE" id="PS50109">
    <property type="entry name" value="HIS_KIN"/>
    <property type="match status" value="1"/>
</dbReference>
<evidence type="ECO:0000256" key="2">
    <source>
        <dbReference type="ARBA" id="ARBA00012438"/>
    </source>
</evidence>
<evidence type="ECO:0000256" key="8">
    <source>
        <dbReference type="ARBA" id="ARBA00023012"/>
    </source>
</evidence>
<evidence type="ECO:0000259" key="12">
    <source>
        <dbReference type="PROSITE" id="PS50110"/>
    </source>
</evidence>
<dbReference type="Gene3D" id="3.30.565.10">
    <property type="entry name" value="Histidine kinase-like ATPase, C-terminal domain"/>
    <property type="match status" value="1"/>
</dbReference>
<dbReference type="InterPro" id="IPR005467">
    <property type="entry name" value="His_kinase_dom"/>
</dbReference>
<evidence type="ECO:0000256" key="9">
    <source>
        <dbReference type="PROSITE-ProRule" id="PRU00169"/>
    </source>
</evidence>
<dbReference type="SMART" id="SM00448">
    <property type="entry name" value="REC"/>
    <property type="match status" value="1"/>
</dbReference>
<proteinExistence type="predicted"/>
<dbReference type="PROSITE" id="PS50110">
    <property type="entry name" value="RESPONSE_REGULATORY"/>
    <property type="match status" value="1"/>
</dbReference>
<dbReference type="SMART" id="SM00086">
    <property type="entry name" value="PAC"/>
    <property type="match status" value="3"/>
</dbReference>
<accession>A0A502GBF4</accession>
<dbReference type="Pfam" id="PF00072">
    <property type="entry name" value="Response_reg"/>
    <property type="match status" value="1"/>
</dbReference>
<evidence type="ECO:0000256" key="6">
    <source>
        <dbReference type="ARBA" id="ARBA00022777"/>
    </source>
</evidence>
<dbReference type="Gene3D" id="1.10.287.130">
    <property type="match status" value="1"/>
</dbReference>
<dbReference type="EMBL" id="RCZP01000004">
    <property type="protein sequence ID" value="TPG59174.1"/>
    <property type="molecule type" value="Genomic_DNA"/>
</dbReference>
<dbReference type="PANTHER" id="PTHR43065:SF42">
    <property type="entry name" value="TWO-COMPONENT SENSOR PPRA"/>
    <property type="match status" value="1"/>
</dbReference>
<dbReference type="InterPro" id="IPR001610">
    <property type="entry name" value="PAC"/>
</dbReference>
<dbReference type="PROSITE" id="PS50113">
    <property type="entry name" value="PAC"/>
    <property type="match status" value="3"/>
</dbReference>
<comment type="catalytic activity">
    <reaction evidence="1">
        <text>ATP + protein L-histidine = ADP + protein N-phospho-L-histidine.</text>
        <dbReference type="EC" id="2.7.13.3"/>
    </reaction>
</comment>
<evidence type="ECO:0000259" key="14">
    <source>
        <dbReference type="PROSITE" id="PS50113"/>
    </source>
</evidence>
<feature type="modified residue" description="4-aspartylphosphate" evidence="9">
    <location>
        <position position="1061"/>
    </location>
</feature>
<dbReference type="NCBIfam" id="TIGR00229">
    <property type="entry name" value="sensory_box"/>
    <property type="match status" value="3"/>
</dbReference>
<dbReference type="Pfam" id="PF08448">
    <property type="entry name" value="PAS_4"/>
    <property type="match status" value="2"/>
</dbReference>
<evidence type="ECO:0000259" key="13">
    <source>
        <dbReference type="PROSITE" id="PS50112"/>
    </source>
</evidence>
<dbReference type="InterPro" id="IPR013656">
    <property type="entry name" value="PAS_4"/>
</dbReference>
<dbReference type="SUPFAM" id="SSF52172">
    <property type="entry name" value="CheY-like"/>
    <property type="match status" value="1"/>
</dbReference>
<dbReference type="SMART" id="SM00387">
    <property type="entry name" value="HATPase_c"/>
    <property type="match status" value="1"/>
</dbReference>
<dbReference type="GO" id="GO:0005524">
    <property type="term" value="F:ATP binding"/>
    <property type="evidence" value="ECO:0007669"/>
    <property type="project" value="UniProtKB-KW"/>
</dbReference>
<evidence type="ECO:0000256" key="1">
    <source>
        <dbReference type="ARBA" id="ARBA00000085"/>
    </source>
</evidence>
<evidence type="ECO:0000256" key="5">
    <source>
        <dbReference type="ARBA" id="ARBA00022741"/>
    </source>
</evidence>
<dbReference type="InterPro" id="IPR011006">
    <property type="entry name" value="CheY-like_superfamily"/>
</dbReference>
<keyword evidence="8" id="KW-0902">Two-component regulatory system</keyword>
<evidence type="ECO:0000313" key="15">
    <source>
        <dbReference type="EMBL" id="TPG59174.1"/>
    </source>
</evidence>
<feature type="domain" description="PAC" evidence="14">
    <location>
        <begin position="336"/>
        <end position="388"/>
    </location>
</feature>
<dbReference type="InterPro" id="IPR000014">
    <property type="entry name" value="PAS"/>
</dbReference>
<evidence type="ECO:0000256" key="4">
    <source>
        <dbReference type="ARBA" id="ARBA00022679"/>
    </source>
</evidence>
<dbReference type="InterPro" id="IPR000700">
    <property type="entry name" value="PAS-assoc_C"/>
</dbReference>
<feature type="domain" description="PAS" evidence="13">
    <location>
        <begin position="525"/>
        <end position="577"/>
    </location>
</feature>
<dbReference type="PANTHER" id="PTHR43065">
    <property type="entry name" value="SENSOR HISTIDINE KINASE"/>
    <property type="match status" value="1"/>
</dbReference>
<dbReference type="InterPro" id="IPR004358">
    <property type="entry name" value="Sig_transdc_His_kin-like_C"/>
</dbReference>
<dbReference type="Gene3D" id="3.40.50.2300">
    <property type="match status" value="1"/>
</dbReference>
<dbReference type="Pfam" id="PF00989">
    <property type="entry name" value="PAS"/>
    <property type="match status" value="1"/>
</dbReference>
<feature type="domain" description="PAS" evidence="13">
    <location>
        <begin position="629"/>
        <end position="683"/>
    </location>
</feature>
<evidence type="ECO:0000256" key="7">
    <source>
        <dbReference type="ARBA" id="ARBA00022840"/>
    </source>
</evidence>
<feature type="domain" description="PAC" evidence="14">
    <location>
        <begin position="578"/>
        <end position="632"/>
    </location>
</feature>
<dbReference type="PRINTS" id="PR00344">
    <property type="entry name" value="BCTRLSENSOR"/>
</dbReference>
<reference evidence="15 16" key="1">
    <citation type="journal article" date="2019" name="Environ. Microbiol.">
        <title>Species interactions and distinct microbial communities in high Arctic permafrost affected cryosols are associated with the CH4 and CO2 gas fluxes.</title>
        <authorList>
            <person name="Altshuler I."/>
            <person name="Hamel J."/>
            <person name="Turney S."/>
            <person name="Magnuson E."/>
            <person name="Levesque R."/>
            <person name="Greer C."/>
            <person name="Whyte L.G."/>
        </authorList>
    </citation>
    <scope>NUCLEOTIDE SEQUENCE [LARGE SCALE GENOMIC DNA]</scope>
    <source>
        <strain evidence="15 16">S9.3B</strain>
    </source>
</reference>
<name>A0A502GBF4_9PROT</name>
<dbReference type="InterPro" id="IPR035965">
    <property type="entry name" value="PAS-like_dom_sf"/>
</dbReference>
<dbReference type="InterPro" id="IPR036097">
    <property type="entry name" value="HisK_dim/P_sf"/>
</dbReference>
<feature type="domain" description="PAS" evidence="13">
    <location>
        <begin position="389"/>
        <end position="437"/>
    </location>
</feature>
<feature type="domain" description="Response regulatory" evidence="12">
    <location>
        <begin position="1012"/>
        <end position="1127"/>
    </location>
</feature>
<protein>
    <recommendedName>
        <fullName evidence="2">histidine kinase</fullName>
        <ecNumber evidence="2">2.7.13.3</ecNumber>
    </recommendedName>
</protein>
<dbReference type="InterPro" id="IPR013767">
    <property type="entry name" value="PAS_fold"/>
</dbReference>
<dbReference type="GO" id="GO:0006355">
    <property type="term" value="P:regulation of DNA-templated transcription"/>
    <property type="evidence" value="ECO:0007669"/>
    <property type="project" value="InterPro"/>
</dbReference>
<dbReference type="CDD" id="cd00082">
    <property type="entry name" value="HisKA"/>
    <property type="match status" value="1"/>
</dbReference>
<dbReference type="Pfam" id="PF02518">
    <property type="entry name" value="HATPase_c"/>
    <property type="match status" value="1"/>
</dbReference>
<dbReference type="InterPro" id="IPR003594">
    <property type="entry name" value="HATPase_dom"/>
</dbReference>
<evidence type="ECO:0000313" key="16">
    <source>
        <dbReference type="Proteomes" id="UP000317078"/>
    </source>
</evidence>
<dbReference type="SUPFAM" id="SSF47384">
    <property type="entry name" value="Homodimeric domain of signal transducing histidine kinase"/>
    <property type="match status" value="1"/>
</dbReference>
<dbReference type="SMART" id="SM00388">
    <property type="entry name" value="HisKA"/>
    <property type="match status" value="1"/>
</dbReference>
<dbReference type="SUPFAM" id="SSF55785">
    <property type="entry name" value="PYP-like sensor domain (PAS domain)"/>
    <property type="match status" value="6"/>
</dbReference>